<dbReference type="AlphaFoldDB" id="H6LKN4"/>
<keyword evidence="2" id="KW-1185">Reference proteome</keyword>
<accession>H6LKN4</accession>
<dbReference type="EMBL" id="CP002987">
    <property type="protein sequence ID" value="AFA48826.1"/>
    <property type="molecule type" value="Genomic_DNA"/>
</dbReference>
<dbReference type="KEGG" id="awo:Awo_c20480"/>
<reference evidence="2" key="1">
    <citation type="submission" date="2011-07" db="EMBL/GenBank/DDBJ databases">
        <title>Complete genome sequence of Acetobacterium woodii.</title>
        <authorList>
            <person name="Poehlein A."/>
            <person name="Schmidt S."/>
            <person name="Kaster A.-K."/>
            <person name="Goenrich M."/>
            <person name="Vollmers J."/>
            <person name="Thuermer A."/>
            <person name="Gottschalk G."/>
            <person name="Thauer R.K."/>
            <person name="Daniel R."/>
            <person name="Mueller V."/>
        </authorList>
    </citation>
    <scope>NUCLEOTIDE SEQUENCE [LARGE SCALE GENOMIC DNA]</scope>
    <source>
        <strain evidence="2">ATCC 29683 / DSM 1030 / JCM 2381 / KCTC 1655 / WB1</strain>
    </source>
</reference>
<dbReference type="Gene3D" id="3.10.450.730">
    <property type="entry name" value="BLIP domain"/>
    <property type="match status" value="1"/>
</dbReference>
<dbReference type="HOGENOM" id="CLU_1406053_0_0_9"/>
<organism evidence="1 2">
    <name type="scientific">Acetobacterium woodii (strain ATCC 29683 / DSM 1030 / JCM 2381 / KCTC 1655 / WB1)</name>
    <dbReference type="NCBI Taxonomy" id="931626"/>
    <lineage>
        <taxon>Bacteria</taxon>
        <taxon>Bacillati</taxon>
        <taxon>Bacillota</taxon>
        <taxon>Clostridia</taxon>
        <taxon>Eubacteriales</taxon>
        <taxon>Eubacteriaceae</taxon>
        <taxon>Acetobacterium</taxon>
    </lineage>
</organism>
<evidence type="ECO:0000313" key="2">
    <source>
        <dbReference type="Proteomes" id="UP000007177"/>
    </source>
</evidence>
<gene>
    <name evidence="1" type="ordered locus">Awo_c20480</name>
</gene>
<evidence type="ECO:0000313" key="1">
    <source>
        <dbReference type="EMBL" id="AFA48826.1"/>
    </source>
</evidence>
<proteinExistence type="predicted"/>
<protein>
    <submittedName>
        <fullName evidence="1">Uncharacterized protein</fullName>
    </submittedName>
</protein>
<sequence length="193" mass="21164">MYKLPERGEKVMNKKILKSFLIGSLLIAGLILVVSGCGKKEVSTDPLNLYNKVQLGMLKEDAEKALEVEPATKGKGFNYVDENTGYGVTVDYDENSVVVFKSLYVPDDSYLDGLSRGTVTAEQVNSLSEGMSYDEVQTALGGVEGIEVNCAKNKKDEANPYSVMAWVNPDHSVAYITFLGIKGTVKTFEFRQP</sequence>
<reference evidence="1 2" key="2">
    <citation type="journal article" date="2012" name="PLoS ONE">
        <title>An ancient pathway combining carbon dioxide fixation with the generation and utilization of a sodium ion gradient for ATP synthesis.</title>
        <authorList>
            <person name="Poehlein A."/>
            <person name="Schmidt S."/>
            <person name="Kaster A.K."/>
            <person name="Goenrich M."/>
            <person name="Vollmers J."/>
            <person name="Thurmer A."/>
            <person name="Bertsch J."/>
            <person name="Schuchmann K."/>
            <person name="Voigt B."/>
            <person name="Hecker M."/>
            <person name="Daniel R."/>
            <person name="Thauer R.K."/>
            <person name="Gottschalk G."/>
            <person name="Muller V."/>
        </authorList>
    </citation>
    <scope>NUCLEOTIDE SEQUENCE [LARGE SCALE GENOMIC DNA]</scope>
    <source>
        <strain evidence="2">ATCC 29683 / DSM 1030 / JCM 2381 / KCTC 1655 / WB1</strain>
    </source>
</reference>
<name>H6LKN4_ACEWD</name>
<dbReference type="Proteomes" id="UP000007177">
    <property type="component" value="Chromosome"/>
</dbReference>